<protein>
    <submittedName>
        <fullName evidence="1">Uncharacterized protein</fullName>
    </submittedName>
</protein>
<gene>
    <name evidence="1" type="ORF">E5S67_02927</name>
</gene>
<evidence type="ECO:0000313" key="1">
    <source>
        <dbReference type="EMBL" id="NQE35197.1"/>
    </source>
</evidence>
<proteinExistence type="predicted"/>
<name>A0ABX2CXS0_9CYAN</name>
<dbReference type="EMBL" id="SRRZ01000049">
    <property type="protein sequence ID" value="NQE35197.1"/>
    <property type="molecule type" value="Genomic_DNA"/>
</dbReference>
<dbReference type="RefSeq" id="WP_172188400.1">
    <property type="nucleotide sequence ID" value="NZ_CAWPPK010000262.1"/>
</dbReference>
<organism evidence="1 2">
    <name type="scientific">Microcoleus asticus IPMA8</name>
    <dbReference type="NCBI Taxonomy" id="2563858"/>
    <lineage>
        <taxon>Bacteria</taxon>
        <taxon>Bacillati</taxon>
        <taxon>Cyanobacteriota</taxon>
        <taxon>Cyanophyceae</taxon>
        <taxon>Oscillatoriophycideae</taxon>
        <taxon>Oscillatoriales</taxon>
        <taxon>Microcoleaceae</taxon>
        <taxon>Microcoleus</taxon>
        <taxon>Microcoleus asticus</taxon>
    </lineage>
</organism>
<reference evidence="1 2" key="1">
    <citation type="journal article" date="2020" name="Sci. Rep.">
        <title>A novel cyanobacterial geosmin producer, revising GeoA distribution and dispersion patterns in Bacteria.</title>
        <authorList>
            <person name="Churro C."/>
            <person name="Semedo-Aguiar A.P."/>
            <person name="Silva A.D."/>
            <person name="Pereira-Leal J.B."/>
            <person name="Leite R.B."/>
        </authorList>
    </citation>
    <scope>NUCLEOTIDE SEQUENCE [LARGE SCALE GENOMIC DNA]</scope>
    <source>
        <strain evidence="1 2">IPMA8</strain>
    </source>
</reference>
<evidence type="ECO:0000313" key="2">
    <source>
        <dbReference type="Proteomes" id="UP000702425"/>
    </source>
</evidence>
<sequence length="62" mass="7102">MNVWSLIIEAFRILVERDSILSERVAKLEEENGLEVTDESVTQTQLQELVTRMSEQTTPPVV</sequence>
<accession>A0ABX2CXS0</accession>
<dbReference type="Proteomes" id="UP000702425">
    <property type="component" value="Unassembled WGS sequence"/>
</dbReference>
<keyword evidence="2" id="KW-1185">Reference proteome</keyword>
<comment type="caution">
    <text evidence="1">The sequence shown here is derived from an EMBL/GenBank/DDBJ whole genome shotgun (WGS) entry which is preliminary data.</text>
</comment>